<accession>A0ABY6VDX0</accession>
<evidence type="ECO:0000313" key="2">
    <source>
        <dbReference type="Proteomes" id="UP000317652"/>
    </source>
</evidence>
<comment type="caution">
    <text evidence="1">The sequence shown here is derived from an EMBL/GenBank/DDBJ whole genome shotgun (WGS) entry which is preliminary data.</text>
</comment>
<name>A0ABY6VDX0_9ENTR</name>
<evidence type="ECO:0000313" key="1">
    <source>
        <dbReference type="EMBL" id="VUS60824.1"/>
    </source>
</evidence>
<organism evidence="1 2">
    <name type="scientific">Klebsiella spallanzanii</name>
    <dbReference type="NCBI Taxonomy" id="2587528"/>
    <lineage>
        <taxon>Bacteria</taxon>
        <taxon>Pseudomonadati</taxon>
        <taxon>Pseudomonadota</taxon>
        <taxon>Gammaproteobacteria</taxon>
        <taxon>Enterobacterales</taxon>
        <taxon>Enterobacteriaceae</taxon>
        <taxon>Klebsiella/Raoultella group</taxon>
        <taxon>Klebsiella</taxon>
    </lineage>
</organism>
<dbReference type="Proteomes" id="UP000317652">
    <property type="component" value="Unassembled WGS sequence"/>
</dbReference>
<protein>
    <submittedName>
        <fullName evidence="1">Uncharacterized protein</fullName>
    </submittedName>
</protein>
<keyword evidence="2" id="KW-1185">Reference proteome</keyword>
<gene>
    <name evidence="1" type="ORF">SB6411_05864</name>
</gene>
<proteinExistence type="predicted"/>
<dbReference type="EMBL" id="CABGGS010000029">
    <property type="protein sequence ID" value="VUS60824.1"/>
    <property type="molecule type" value="Genomic_DNA"/>
</dbReference>
<reference evidence="1 2" key="1">
    <citation type="submission" date="2019-07" db="EMBL/GenBank/DDBJ databases">
        <authorList>
            <person name="Brisse S."/>
            <person name="Rodrigues C."/>
            <person name="Thorpe H."/>
        </authorList>
    </citation>
    <scope>NUCLEOTIDE SEQUENCE [LARGE SCALE GENOMIC DNA]</scope>
    <source>
        <strain evidence="1">SB6411</strain>
    </source>
</reference>
<sequence length="111" mass="11909">MVAQAVPAVAVEILLQGRAQLLLRLIIRGEIVIEKGQQILLRRLGAGQRRQVARTDVASAAKGGGEAQVGNDFTQQRQVLTVDLILQGDVGGADHQRFLFLAGDGDARDQI</sequence>